<dbReference type="RefSeq" id="WP_106178361.1">
    <property type="nucleotide sequence ID" value="NZ_PVNH01000004.1"/>
</dbReference>
<name>A0A2T0LW81_9PSEU</name>
<dbReference type="AlphaFoldDB" id="A0A2T0LW81"/>
<dbReference type="Proteomes" id="UP000238362">
    <property type="component" value="Unassembled WGS sequence"/>
</dbReference>
<evidence type="ECO:0000259" key="2">
    <source>
        <dbReference type="Pfam" id="PF03795"/>
    </source>
</evidence>
<dbReference type="PANTHER" id="PTHR35174:SF3">
    <property type="entry name" value="BLL7171 PROTEIN"/>
    <property type="match status" value="1"/>
</dbReference>
<dbReference type="SUPFAM" id="SSF54909">
    <property type="entry name" value="Dimeric alpha+beta barrel"/>
    <property type="match status" value="1"/>
</dbReference>
<comment type="similarity">
    <text evidence="1">Belongs to the YciI family.</text>
</comment>
<dbReference type="PANTHER" id="PTHR35174">
    <property type="entry name" value="BLL7171 PROTEIN-RELATED"/>
    <property type="match status" value="1"/>
</dbReference>
<proteinExistence type="inferred from homology"/>
<keyword evidence="4" id="KW-1185">Reference proteome</keyword>
<dbReference type="InterPro" id="IPR011008">
    <property type="entry name" value="Dimeric_a/b-barrel"/>
</dbReference>
<dbReference type="Gene3D" id="3.30.70.1060">
    <property type="entry name" value="Dimeric alpha+beta barrel"/>
    <property type="match status" value="1"/>
</dbReference>
<evidence type="ECO:0000313" key="3">
    <source>
        <dbReference type="EMBL" id="PRX48257.1"/>
    </source>
</evidence>
<feature type="domain" description="YCII-related" evidence="2">
    <location>
        <begin position="1"/>
        <end position="114"/>
    </location>
</feature>
<protein>
    <recommendedName>
        <fullName evidence="2">YCII-related domain-containing protein</fullName>
    </recommendedName>
</protein>
<sequence length="120" mass="13186">MKYLLLIYSSPATWNALSQQERDRVAREHAELDAELIATGELLASEALADPSRSSAVRVRDGVAVHTDGPYAEVKEHLAGFYLVDCDTPERAREIAARIPDARICGAEVRPVMECAGMEM</sequence>
<comment type="caution">
    <text evidence="3">The sequence shown here is derived from an EMBL/GenBank/DDBJ whole genome shotgun (WGS) entry which is preliminary data.</text>
</comment>
<evidence type="ECO:0000256" key="1">
    <source>
        <dbReference type="ARBA" id="ARBA00007689"/>
    </source>
</evidence>
<reference evidence="3 4" key="1">
    <citation type="submission" date="2018-03" db="EMBL/GenBank/DDBJ databases">
        <title>Genomic Encyclopedia of Type Strains, Phase III (KMG-III): the genomes of soil and plant-associated and newly described type strains.</title>
        <authorList>
            <person name="Whitman W."/>
        </authorList>
    </citation>
    <scope>NUCLEOTIDE SEQUENCE [LARGE SCALE GENOMIC DNA]</scope>
    <source>
        <strain evidence="3 4">CGMCC 4.7125</strain>
    </source>
</reference>
<dbReference type="EMBL" id="PVNH01000004">
    <property type="protein sequence ID" value="PRX48257.1"/>
    <property type="molecule type" value="Genomic_DNA"/>
</dbReference>
<accession>A0A2T0LW81</accession>
<dbReference type="OrthoDB" id="668782at2"/>
<dbReference type="Pfam" id="PF03795">
    <property type="entry name" value="YCII"/>
    <property type="match status" value="1"/>
</dbReference>
<evidence type="ECO:0000313" key="4">
    <source>
        <dbReference type="Proteomes" id="UP000238362"/>
    </source>
</evidence>
<organism evidence="3 4">
    <name type="scientific">Prauserella shujinwangii</name>
    <dbReference type="NCBI Taxonomy" id="1453103"/>
    <lineage>
        <taxon>Bacteria</taxon>
        <taxon>Bacillati</taxon>
        <taxon>Actinomycetota</taxon>
        <taxon>Actinomycetes</taxon>
        <taxon>Pseudonocardiales</taxon>
        <taxon>Pseudonocardiaceae</taxon>
        <taxon>Prauserella</taxon>
    </lineage>
</organism>
<dbReference type="InterPro" id="IPR005545">
    <property type="entry name" value="YCII"/>
</dbReference>
<gene>
    <name evidence="3" type="ORF">B0I33_10471</name>
</gene>